<reference evidence="2" key="1">
    <citation type="submission" date="2020-06" db="EMBL/GenBank/DDBJ databases">
        <title>Draft genome of Bugula neritina, a colonial animal packing powerful symbionts and potential medicines.</title>
        <authorList>
            <person name="Rayko M."/>
        </authorList>
    </citation>
    <scope>NUCLEOTIDE SEQUENCE [LARGE SCALE GENOMIC DNA]</scope>
    <source>
        <strain evidence="2">Kwan_BN1</strain>
    </source>
</reference>
<feature type="compositionally biased region" description="Low complexity" evidence="1">
    <location>
        <begin position="131"/>
        <end position="141"/>
    </location>
</feature>
<feature type="compositionally biased region" description="Low complexity" evidence="1">
    <location>
        <begin position="101"/>
        <end position="110"/>
    </location>
</feature>
<evidence type="ECO:0000313" key="2">
    <source>
        <dbReference type="EMBL" id="KAF6029852.1"/>
    </source>
</evidence>
<name>A0A7J7JTZ5_BUGNE</name>
<accession>A0A7J7JTZ5</accession>
<feature type="region of interest" description="Disordered" evidence="1">
    <location>
        <begin position="187"/>
        <end position="222"/>
    </location>
</feature>
<feature type="region of interest" description="Disordered" evidence="1">
    <location>
        <begin position="101"/>
        <end position="150"/>
    </location>
</feature>
<evidence type="ECO:0000256" key="1">
    <source>
        <dbReference type="SAM" id="MobiDB-lite"/>
    </source>
</evidence>
<dbReference type="Proteomes" id="UP000593567">
    <property type="component" value="Unassembled WGS sequence"/>
</dbReference>
<gene>
    <name evidence="2" type="ORF">EB796_011850</name>
</gene>
<protein>
    <submittedName>
        <fullName evidence="2">WDR90</fullName>
    </submittedName>
</protein>
<dbReference type="OrthoDB" id="6252103at2759"/>
<dbReference type="AlphaFoldDB" id="A0A7J7JTZ5"/>
<comment type="caution">
    <text evidence="2">The sequence shown here is derived from an EMBL/GenBank/DDBJ whole genome shotgun (WGS) entry which is preliminary data.</text>
</comment>
<dbReference type="EMBL" id="VXIV02001784">
    <property type="protein sequence ID" value="KAF6029852.1"/>
    <property type="molecule type" value="Genomic_DNA"/>
</dbReference>
<proteinExistence type="predicted"/>
<evidence type="ECO:0000313" key="3">
    <source>
        <dbReference type="Proteomes" id="UP000593567"/>
    </source>
</evidence>
<keyword evidence="3" id="KW-1185">Reference proteome</keyword>
<sequence>MLSIYLNRAYSHVKTLRMCANTLIKGLYTSDNYYEPGISLDEAKRLGLPERGIQALPRELSFPLQKSEKWHEKYDLIRFPSESNKTPQEVLSKFDNMSLKPAQSKASASHSKSRPSKQRSGNSGLVGSPVKSTGRISSKSSKIIHKKSVSAPQLPEVGLDEHAHLFLDGVGLRENIPEAGYEPREVHVVADSKKSNSRPTSVMGTESKLKSRKTASSDYQKVSSQRVRFPLAPDLEDGDRSNYKGLQPDPIIKLKKVIGFGGAVMNQAVPRGNREAAVLYRTY</sequence>
<organism evidence="2 3">
    <name type="scientific">Bugula neritina</name>
    <name type="common">Brown bryozoan</name>
    <name type="synonym">Sertularia neritina</name>
    <dbReference type="NCBI Taxonomy" id="10212"/>
    <lineage>
        <taxon>Eukaryota</taxon>
        <taxon>Metazoa</taxon>
        <taxon>Spiralia</taxon>
        <taxon>Lophotrochozoa</taxon>
        <taxon>Bryozoa</taxon>
        <taxon>Gymnolaemata</taxon>
        <taxon>Cheilostomatida</taxon>
        <taxon>Flustrina</taxon>
        <taxon>Buguloidea</taxon>
        <taxon>Bugulidae</taxon>
        <taxon>Bugula</taxon>
    </lineage>
</organism>